<evidence type="ECO:0000256" key="5">
    <source>
        <dbReference type="ARBA" id="ARBA00023273"/>
    </source>
</evidence>
<dbReference type="AlphaFoldDB" id="A0A7I8XDE0"/>
<gene>
    <name evidence="7" type="ORF">BXYJ_LOCUS15360</name>
</gene>
<evidence type="ECO:0000256" key="1">
    <source>
        <dbReference type="ARBA" id="ARBA00004430"/>
    </source>
</evidence>
<dbReference type="GO" id="GO:0005930">
    <property type="term" value="C:axoneme"/>
    <property type="evidence" value="ECO:0007669"/>
    <property type="project" value="UniProtKB-SubCell"/>
</dbReference>
<keyword evidence="5" id="KW-0966">Cell projection</keyword>
<keyword evidence="8" id="KW-1185">Reference proteome</keyword>
<dbReference type="EMBL" id="CAJFDI010000006">
    <property type="protein sequence ID" value="CAD5235269.1"/>
    <property type="molecule type" value="Genomic_DNA"/>
</dbReference>
<dbReference type="OrthoDB" id="10255210at2759"/>
<keyword evidence="3" id="KW-0677">Repeat</keyword>
<reference evidence="7" key="1">
    <citation type="submission" date="2020-09" db="EMBL/GenBank/DDBJ databases">
        <authorList>
            <person name="Kikuchi T."/>
        </authorList>
    </citation>
    <scope>NUCLEOTIDE SEQUENCE</scope>
    <source>
        <strain evidence="7">Ka4C1</strain>
    </source>
</reference>
<sequence length="457" mass="53643">MDSPPNFLDRHCDCFDDDMQFFQKSFQRKNPKPQVLTKVGDNSFFKLSKKVPPTWNPRESHAPEFFDPIYKATLCYYCYLNESDGEEGDLLKIRPMKLSFHLDDETFSLYEPITDNSGHIQGRQFHRQRIPRNPKTVGTDYLDWKDVHVGEDLVLFGRKYRIVGCDDFTKDRGIHVDDSEPIPTDAWSVFRHFRPQKMYRDDELTEMINKASLETELPSWETLPMNLIFHVAWLDSKNDFHGTKVKRTFRMIATPADDTVTLIETTPGFNNQVFLKGLRLSYLAKDQVHRFYRVANFRPGIWIDVFKRPMYIYDCEGEATKAYIRQQFGTISYGTLHMEILERGPPAEQFEILPNELMFKATNDEFPGVKFLILYNVNKRKIDIFEESRLKQWAKGRTFLLDIDATSMSLETLKPGSILRLFKWDFKLGDANEVTAKFIKFTEDTEDTHNVDLYNDD</sequence>
<accession>A0A7I8XDE0</accession>
<evidence type="ECO:0000313" key="8">
    <source>
        <dbReference type="Proteomes" id="UP000659654"/>
    </source>
</evidence>
<keyword evidence="4" id="KW-0206">Cytoskeleton</keyword>
<dbReference type="Gene3D" id="2.30.29.170">
    <property type="match status" value="2"/>
</dbReference>
<dbReference type="SMR" id="A0A7I8XDE0"/>
<dbReference type="EMBL" id="CAJFCV020000006">
    <property type="protein sequence ID" value="CAG9131563.1"/>
    <property type="molecule type" value="Genomic_DNA"/>
</dbReference>
<protein>
    <submittedName>
        <fullName evidence="7">(pine wood nematode) hypothetical protein</fullName>
    </submittedName>
</protein>
<dbReference type="Pfam" id="PF06565">
    <property type="entry name" value="DM10_dom"/>
    <property type="match status" value="1"/>
</dbReference>
<feature type="domain" description="DM10" evidence="6">
    <location>
        <begin position="70"/>
        <end position="177"/>
    </location>
</feature>
<dbReference type="SMART" id="SM00676">
    <property type="entry name" value="DM10"/>
    <property type="match status" value="1"/>
</dbReference>
<dbReference type="InterPro" id="IPR040193">
    <property type="entry name" value="EFHC1/EFHC2/EFHB"/>
</dbReference>
<keyword evidence="2" id="KW-0963">Cytoplasm</keyword>
<dbReference type="GO" id="GO:0060285">
    <property type="term" value="P:cilium-dependent cell motility"/>
    <property type="evidence" value="ECO:0007669"/>
    <property type="project" value="TreeGrafter"/>
</dbReference>
<dbReference type="GO" id="GO:0043014">
    <property type="term" value="F:alpha-tubulin binding"/>
    <property type="evidence" value="ECO:0007669"/>
    <property type="project" value="TreeGrafter"/>
</dbReference>
<dbReference type="Proteomes" id="UP000659654">
    <property type="component" value="Unassembled WGS sequence"/>
</dbReference>
<evidence type="ECO:0000256" key="2">
    <source>
        <dbReference type="ARBA" id="ARBA00022490"/>
    </source>
</evidence>
<evidence type="ECO:0000313" key="7">
    <source>
        <dbReference type="EMBL" id="CAD5235269.1"/>
    </source>
</evidence>
<name>A0A7I8XDE0_BURXY</name>
<comment type="subcellular location">
    <subcellularLocation>
        <location evidence="1">Cytoplasm</location>
        <location evidence="1">Cytoskeleton</location>
        <location evidence="1">Cilium axoneme</location>
    </subcellularLocation>
</comment>
<evidence type="ECO:0000256" key="4">
    <source>
        <dbReference type="ARBA" id="ARBA00023212"/>
    </source>
</evidence>
<evidence type="ECO:0000256" key="3">
    <source>
        <dbReference type="ARBA" id="ARBA00022737"/>
    </source>
</evidence>
<dbReference type="PANTHER" id="PTHR12086:SF9">
    <property type="entry name" value="EF-HAND DOMAIN-CONTAINING PROTEIN 1"/>
    <property type="match status" value="1"/>
</dbReference>
<dbReference type="InterPro" id="IPR006602">
    <property type="entry name" value="DM10_dom"/>
</dbReference>
<dbReference type="PROSITE" id="PS51336">
    <property type="entry name" value="DM10"/>
    <property type="match status" value="2"/>
</dbReference>
<dbReference type="GO" id="GO:0000281">
    <property type="term" value="P:mitotic cytokinesis"/>
    <property type="evidence" value="ECO:0007669"/>
    <property type="project" value="TreeGrafter"/>
</dbReference>
<proteinExistence type="predicted"/>
<organism evidence="7 8">
    <name type="scientific">Bursaphelenchus xylophilus</name>
    <name type="common">Pinewood nematode worm</name>
    <name type="synonym">Aphelenchoides xylophilus</name>
    <dbReference type="NCBI Taxonomy" id="6326"/>
    <lineage>
        <taxon>Eukaryota</taxon>
        <taxon>Metazoa</taxon>
        <taxon>Ecdysozoa</taxon>
        <taxon>Nematoda</taxon>
        <taxon>Chromadorea</taxon>
        <taxon>Rhabditida</taxon>
        <taxon>Tylenchina</taxon>
        <taxon>Tylenchomorpha</taxon>
        <taxon>Aphelenchoidea</taxon>
        <taxon>Aphelenchoididae</taxon>
        <taxon>Bursaphelenchus</taxon>
    </lineage>
</organism>
<dbReference type="GO" id="GO:0072686">
    <property type="term" value="C:mitotic spindle"/>
    <property type="evidence" value="ECO:0007669"/>
    <property type="project" value="TreeGrafter"/>
</dbReference>
<comment type="caution">
    <text evidence="7">The sequence shown here is derived from an EMBL/GenBank/DDBJ whole genome shotgun (WGS) entry which is preliminary data.</text>
</comment>
<dbReference type="PANTHER" id="PTHR12086">
    <property type="entry name" value="EF-HAND DOMAIN C-TERMINAL CONTAINING PROTEIN"/>
    <property type="match status" value="1"/>
</dbReference>
<feature type="domain" description="DM10" evidence="6">
    <location>
        <begin position="223"/>
        <end position="328"/>
    </location>
</feature>
<dbReference type="GO" id="GO:0007052">
    <property type="term" value="P:mitotic spindle organization"/>
    <property type="evidence" value="ECO:0007669"/>
    <property type="project" value="TreeGrafter"/>
</dbReference>
<evidence type="ECO:0000259" key="6">
    <source>
        <dbReference type="PROSITE" id="PS51336"/>
    </source>
</evidence>
<dbReference type="Proteomes" id="UP000582659">
    <property type="component" value="Unassembled WGS sequence"/>
</dbReference>